<dbReference type="WBParaSite" id="maker-uti_cns_0001952-snap-gene-0.7-mRNA-1">
    <property type="protein sequence ID" value="maker-uti_cns_0001952-snap-gene-0.7-mRNA-1"/>
    <property type="gene ID" value="maker-uti_cns_0001952-snap-gene-0.7"/>
</dbReference>
<evidence type="ECO:0000256" key="1">
    <source>
        <dbReference type="SAM" id="MobiDB-lite"/>
    </source>
</evidence>
<accession>A0A1I8GH68</accession>
<dbReference type="Proteomes" id="UP000095280">
    <property type="component" value="Unplaced"/>
</dbReference>
<feature type="compositionally biased region" description="Basic and acidic residues" evidence="1">
    <location>
        <begin position="181"/>
        <end position="190"/>
    </location>
</feature>
<feature type="compositionally biased region" description="Basic residues" evidence="1">
    <location>
        <begin position="1"/>
        <end position="11"/>
    </location>
</feature>
<evidence type="ECO:0000313" key="3">
    <source>
        <dbReference type="WBParaSite" id="maker-uti_cns_0001952-snap-gene-0.7-mRNA-1"/>
    </source>
</evidence>
<feature type="region of interest" description="Disordered" evidence="1">
    <location>
        <begin position="1"/>
        <end position="68"/>
    </location>
</feature>
<feature type="compositionally biased region" description="Acidic residues" evidence="1">
    <location>
        <begin position="157"/>
        <end position="171"/>
    </location>
</feature>
<feature type="region of interest" description="Disordered" evidence="1">
    <location>
        <begin position="113"/>
        <end position="516"/>
    </location>
</feature>
<sequence length="516" mass="57467">MSSKKDRRRGRSPVIDRASQGTSAAAEGPAPIRAQTLKLFTVPDDSAAPTAEEPKSARDGGIVSNKNPRWLLQREKELRSEAIRERMLQLVSQIELEEARDKPAKRKAWLHEKKMELRRLIFKQPDEIIAGEDYMKRAPARGEPGRRRREKNGAGSNDEEEEGDDDGEALDDSSSSGGGDEGSKKKSDKDKKKRSKTEGATAKATSSRSKKPERNGASGGRRSSGEDTDNADADENDEDESNGGVFNLNPTGRLSRRNPRSPVPGAEPEELSKRQRSLKKMGKVIRFPIESGYKLGNKIRKHREKRKASSAHGSVDGDCASEWGERVDSGQQRRLNRRRRSSTSDADLSIIESSSTRRRRFDGANSDADRSSRSGNADNIPELQESVGKKIRDKLTIRRPRWRSRNSGSEGSDAEDGKCGGALDDDKSENDEEKEKSKKKKKKEKEKNKDSGGRKEKDKAESTKTKKGALAEDANDVQPTDKEKKAKKKEKNRKNPKKKTILSLQQRSKAEPLSEK</sequence>
<feature type="compositionally biased region" description="Basic and acidic residues" evidence="1">
    <location>
        <begin position="445"/>
        <end position="464"/>
    </location>
</feature>
<organism evidence="2 3">
    <name type="scientific">Macrostomum lignano</name>
    <dbReference type="NCBI Taxonomy" id="282301"/>
    <lineage>
        <taxon>Eukaryota</taxon>
        <taxon>Metazoa</taxon>
        <taxon>Spiralia</taxon>
        <taxon>Lophotrochozoa</taxon>
        <taxon>Platyhelminthes</taxon>
        <taxon>Rhabditophora</taxon>
        <taxon>Macrostomorpha</taxon>
        <taxon>Macrostomida</taxon>
        <taxon>Macrostomidae</taxon>
        <taxon>Macrostomum</taxon>
    </lineage>
</organism>
<dbReference type="AlphaFoldDB" id="A0A1I8GH68"/>
<protein>
    <submittedName>
        <fullName evidence="3">Cwf21 domain-containing protein</fullName>
    </submittedName>
</protein>
<name>A0A1I8GH68_9PLAT</name>
<feature type="compositionally biased region" description="Acidic residues" evidence="1">
    <location>
        <begin position="226"/>
        <end position="241"/>
    </location>
</feature>
<feature type="compositionally biased region" description="Basic and acidic residues" evidence="1">
    <location>
        <begin position="387"/>
        <end position="396"/>
    </location>
</feature>
<feature type="compositionally biased region" description="Basic residues" evidence="1">
    <location>
        <begin position="274"/>
        <end position="283"/>
    </location>
</feature>
<keyword evidence="2" id="KW-1185">Reference proteome</keyword>
<reference evidence="3" key="1">
    <citation type="submission" date="2016-11" db="UniProtKB">
        <authorList>
            <consortium name="WormBaseParasite"/>
        </authorList>
    </citation>
    <scope>IDENTIFICATION</scope>
</reference>
<feature type="compositionally biased region" description="Basic residues" evidence="1">
    <location>
        <begin position="485"/>
        <end position="500"/>
    </location>
</feature>
<feature type="compositionally biased region" description="Basic residues" evidence="1">
    <location>
        <begin position="297"/>
        <end position="309"/>
    </location>
</feature>
<evidence type="ECO:0000313" key="2">
    <source>
        <dbReference type="Proteomes" id="UP000095280"/>
    </source>
</evidence>
<proteinExistence type="predicted"/>